<feature type="region of interest" description="Disordered" evidence="2">
    <location>
        <begin position="113"/>
        <end position="147"/>
    </location>
</feature>
<sequence>MVVLAILVISLVSSLRVYVDQRSEMASARAQIAQSNEQIAALEQQKQQWDDPDFVRAQARDRLGWVMPGESGYRVVDAKGEPYGGGTTIDRTTSGEAANQSWWQRLWSSVRAADQPTATPSVPAGDRIISVSPSPEPTPVPSGAATP</sequence>
<evidence type="ECO:0000256" key="1">
    <source>
        <dbReference type="SAM" id="Coils"/>
    </source>
</evidence>
<dbReference type="InterPro" id="IPR007060">
    <property type="entry name" value="FtsL/DivIC"/>
</dbReference>
<accession>A0A1H9RJ13</accession>
<evidence type="ECO:0000256" key="2">
    <source>
        <dbReference type="SAM" id="MobiDB-lite"/>
    </source>
</evidence>
<dbReference type="AlphaFoldDB" id="A0A1H9RJ13"/>
<keyword evidence="1" id="KW-0175">Coiled coil</keyword>
<dbReference type="Proteomes" id="UP000198815">
    <property type="component" value="Unassembled WGS sequence"/>
</dbReference>
<proteinExistence type="predicted"/>
<gene>
    <name evidence="3" type="ORF">SAMN05443377_10766</name>
</gene>
<reference evidence="4" key="1">
    <citation type="submission" date="2016-10" db="EMBL/GenBank/DDBJ databases">
        <authorList>
            <person name="Varghese N."/>
            <person name="Submissions S."/>
        </authorList>
    </citation>
    <scope>NUCLEOTIDE SEQUENCE [LARGE SCALE GENOMIC DNA]</scope>
    <source>
        <strain evidence="4">DSM 16859</strain>
    </source>
</reference>
<evidence type="ECO:0000313" key="3">
    <source>
        <dbReference type="EMBL" id="SER72023.1"/>
    </source>
</evidence>
<dbReference type="STRING" id="64702.SAMN05443377_10766"/>
<feature type="coiled-coil region" evidence="1">
    <location>
        <begin position="18"/>
        <end position="45"/>
    </location>
</feature>
<keyword evidence="4" id="KW-1185">Reference proteome</keyword>
<name>A0A1H9RJ13_9ACTN</name>
<protein>
    <submittedName>
        <fullName evidence="3">Septum formation initiator</fullName>
    </submittedName>
</protein>
<evidence type="ECO:0000313" key="4">
    <source>
        <dbReference type="Proteomes" id="UP000198815"/>
    </source>
</evidence>
<feature type="region of interest" description="Disordered" evidence="2">
    <location>
        <begin position="77"/>
        <end position="96"/>
    </location>
</feature>
<dbReference type="EMBL" id="FOGZ01000007">
    <property type="protein sequence ID" value="SER72023.1"/>
    <property type="molecule type" value="Genomic_DNA"/>
</dbReference>
<dbReference type="Pfam" id="PF04977">
    <property type="entry name" value="DivIC"/>
    <property type="match status" value="1"/>
</dbReference>
<organism evidence="3 4">
    <name type="scientific">Propionibacterium cyclohexanicum</name>
    <dbReference type="NCBI Taxonomy" id="64702"/>
    <lineage>
        <taxon>Bacteria</taxon>
        <taxon>Bacillati</taxon>
        <taxon>Actinomycetota</taxon>
        <taxon>Actinomycetes</taxon>
        <taxon>Propionibacteriales</taxon>
        <taxon>Propionibacteriaceae</taxon>
        <taxon>Propionibacterium</taxon>
    </lineage>
</organism>